<dbReference type="AlphaFoldDB" id="A0A0A9DXV1"/>
<protein>
    <submittedName>
        <fullName evidence="1">Uncharacterized protein</fullName>
    </submittedName>
</protein>
<dbReference type="EMBL" id="GBRH01206372">
    <property type="protein sequence ID" value="JAD91523.1"/>
    <property type="molecule type" value="Transcribed_RNA"/>
</dbReference>
<reference evidence="1" key="2">
    <citation type="journal article" date="2015" name="Data Brief">
        <title>Shoot transcriptome of the giant reed, Arundo donax.</title>
        <authorList>
            <person name="Barrero R.A."/>
            <person name="Guerrero F.D."/>
            <person name="Moolhuijzen P."/>
            <person name="Goolsby J.A."/>
            <person name="Tidwell J."/>
            <person name="Bellgard S.E."/>
            <person name="Bellgard M.I."/>
        </authorList>
    </citation>
    <scope>NUCLEOTIDE SEQUENCE</scope>
    <source>
        <tissue evidence="1">Shoot tissue taken approximately 20 cm above the soil surface</tissue>
    </source>
</reference>
<accession>A0A0A9DXV1</accession>
<evidence type="ECO:0000313" key="1">
    <source>
        <dbReference type="EMBL" id="JAD91523.1"/>
    </source>
</evidence>
<proteinExistence type="predicted"/>
<reference evidence="1" key="1">
    <citation type="submission" date="2014-09" db="EMBL/GenBank/DDBJ databases">
        <authorList>
            <person name="Magalhaes I.L.F."/>
            <person name="Oliveira U."/>
            <person name="Santos F.R."/>
            <person name="Vidigal T.H.D.A."/>
            <person name="Brescovit A.D."/>
            <person name="Santos A.J."/>
        </authorList>
    </citation>
    <scope>NUCLEOTIDE SEQUENCE</scope>
    <source>
        <tissue evidence="1">Shoot tissue taken approximately 20 cm above the soil surface</tissue>
    </source>
</reference>
<sequence length="75" mass="8046">MPFHLSSSSFSSKVFITITIGGHTISRSVLSRSPFHFPNCSPAGTTEVPLRDSSSSSNAANSLWSFTLLEPFVLA</sequence>
<organism evidence="1">
    <name type="scientific">Arundo donax</name>
    <name type="common">Giant reed</name>
    <name type="synonym">Donax arundinaceus</name>
    <dbReference type="NCBI Taxonomy" id="35708"/>
    <lineage>
        <taxon>Eukaryota</taxon>
        <taxon>Viridiplantae</taxon>
        <taxon>Streptophyta</taxon>
        <taxon>Embryophyta</taxon>
        <taxon>Tracheophyta</taxon>
        <taxon>Spermatophyta</taxon>
        <taxon>Magnoliopsida</taxon>
        <taxon>Liliopsida</taxon>
        <taxon>Poales</taxon>
        <taxon>Poaceae</taxon>
        <taxon>PACMAD clade</taxon>
        <taxon>Arundinoideae</taxon>
        <taxon>Arundineae</taxon>
        <taxon>Arundo</taxon>
    </lineage>
</organism>
<name>A0A0A9DXV1_ARUDO</name>